<keyword evidence="2" id="KW-0472">Membrane</keyword>
<proteinExistence type="predicted"/>
<keyword evidence="5" id="KW-1185">Reference proteome</keyword>
<keyword evidence="2" id="KW-1133">Transmembrane helix</keyword>
<comment type="caution">
    <text evidence="4">The sequence shown here is derived from an EMBL/GenBank/DDBJ whole genome shotgun (WGS) entry which is preliminary data.</text>
</comment>
<feature type="domain" description="NERD" evidence="3">
    <location>
        <begin position="20"/>
        <end position="70"/>
    </location>
</feature>
<keyword evidence="2" id="KW-0812">Transmembrane</keyword>
<dbReference type="AlphaFoldDB" id="A0A5C8ZDC3"/>
<accession>A0A5C8ZDC3</accession>
<evidence type="ECO:0000313" key="5">
    <source>
        <dbReference type="Proteomes" id="UP000321234"/>
    </source>
</evidence>
<name>A0A5C8ZDC3_9ACTN</name>
<evidence type="ECO:0000256" key="1">
    <source>
        <dbReference type="SAM" id="MobiDB-lite"/>
    </source>
</evidence>
<protein>
    <recommendedName>
        <fullName evidence="3">NERD domain-containing protein</fullName>
    </recommendedName>
</protein>
<reference evidence="4 5" key="1">
    <citation type="submission" date="2019-07" db="EMBL/GenBank/DDBJ databases">
        <title>Quadrisphaera sp. strain DD2A genome sequencing and assembly.</title>
        <authorList>
            <person name="Kim I."/>
        </authorList>
    </citation>
    <scope>NUCLEOTIDE SEQUENCE [LARGE SCALE GENOMIC DNA]</scope>
    <source>
        <strain evidence="4 5">DD2A</strain>
    </source>
</reference>
<evidence type="ECO:0000259" key="3">
    <source>
        <dbReference type="Pfam" id="PF08378"/>
    </source>
</evidence>
<feature type="compositionally biased region" description="Low complexity" evidence="1">
    <location>
        <begin position="189"/>
        <end position="201"/>
    </location>
</feature>
<dbReference type="InterPro" id="IPR011528">
    <property type="entry name" value="NERD"/>
</dbReference>
<feature type="region of interest" description="Disordered" evidence="1">
    <location>
        <begin position="189"/>
        <end position="226"/>
    </location>
</feature>
<feature type="transmembrane region" description="Helical" evidence="2">
    <location>
        <begin position="232"/>
        <end position="252"/>
    </location>
</feature>
<evidence type="ECO:0000313" key="4">
    <source>
        <dbReference type="EMBL" id="TXR55484.1"/>
    </source>
</evidence>
<dbReference type="Pfam" id="PF08378">
    <property type="entry name" value="NERD"/>
    <property type="match status" value="1"/>
</dbReference>
<organism evidence="4 5">
    <name type="scientific">Quadrisphaera setariae</name>
    <dbReference type="NCBI Taxonomy" id="2593304"/>
    <lineage>
        <taxon>Bacteria</taxon>
        <taxon>Bacillati</taxon>
        <taxon>Actinomycetota</taxon>
        <taxon>Actinomycetes</taxon>
        <taxon>Kineosporiales</taxon>
        <taxon>Kineosporiaceae</taxon>
        <taxon>Quadrisphaera</taxon>
    </lineage>
</organism>
<dbReference type="EMBL" id="VKAC01000008">
    <property type="protein sequence ID" value="TXR55484.1"/>
    <property type="molecule type" value="Genomic_DNA"/>
</dbReference>
<dbReference type="OrthoDB" id="4246706at2"/>
<evidence type="ECO:0000256" key="2">
    <source>
        <dbReference type="SAM" id="Phobius"/>
    </source>
</evidence>
<dbReference type="Proteomes" id="UP000321234">
    <property type="component" value="Unassembled WGS sequence"/>
</dbReference>
<sequence length="254" mass="26228">MTRLSIMGGCADAPGVVTPGSRAAQRVAAALEELRAHGWELLHGVHRPGRPRATLDHVAVGPGGVVVVDAVRSPGTPHEREDAARMACDVASLLPPRHRTAVVSVLCAVGQPLAVSPGGAGVAVVSDAHLAEHLRSLPHRFDDDDVRAVAAQLRELLAGPHSPSVLSAQAWEQRTAPVSVPSLAVLGTAAAPPGTSGTPASQRSTHATAARAGSVQERRVRRRPAPSRVEHLLTRLGLLGLLVGGCALWVHALG</sequence>
<gene>
    <name evidence="4" type="ORF">FMM08_14320</name>
</gene>